<evidence type="ECO:0000313" key="2">
    <source>
        <dbReference type="EMBL" id="MBF6356457.1"/>
    </source>
</evidence>
<reference evidence="2 3" key="1">
    <citation type="submission" date="2020-10" db="EMBL/GenBank/DDBJ databases">
        <title>Identification of Nocardia species via Next-generation sequencing and recognition of intraspecies genetic diversity.</title>
        <authorList>
            <person name="Li P."/>
            <person name="Li P."/>
            <person name="Lu B."/>
        </authorList>
    </citation>
    <scope>NUCLEOTIDE SEQUENCE [LARGE SCALE GENOMIC DNA]</scope>
    <source>
        <strain evidence="2 3">BJ06-0143</strain>
    </source>
</reference>
<dbReference type="RefSeq" id="WP_195003327.1">
    <property type="nucleotide sequence ID" value="NZ_JADLQN010000003.1"/>
</dbReference>
<dbReference type="Pfam" id="PF02698">
    <property type="entry name" value="DUF218"/>
    <property type="match status" value="1"/>
</dbReference>
<feature type="domain" description="DUF218" evidence="1">
    <location>
        <begin position="52"/>
        <end position="152"/>
    </location>
</feature>
<gene>
    <name evidence="2" type="ORF">IU449_18215</name>
</gene>
<accession>A0ABS0DDA0</accession>
<protein>
    <submittedName>
        <fullName evidence="2">YdcF family protein</fullName>
    </submittedName>
</protein>
<organism evidence="2 3">
    <name type="scientific">Nocardia higoensis</name>
    <dbReference type="NCBI Taxonomy" id="228599"/>
    <lineage>
        <taxon>Bacteria</taxon>
        <taxon>Bacillati</taxon>
        <taxon>Actinomycetota</taxon>
        <taxon>Actinomycetes</taxon>
        <taxon>Mycobacteriales</taxon>
        <taxon>Nocardiaceae</taxon>
        <taxon>Nocardia</taxon>
    </lineage>
</organism>
<dbReference type="Proteomes" id="UP000707731">
    <property type="component" value="Unassembled WGS sequence"/>
</dbReference>
<name>A0ABS0DDA0_9NOCA</name>
<dbReference type="EMBL" id="JADLQN010000003">
    <property type="protein sequence ID" value="MBF6356457.1"/>
    <property type="molecule type" value="Genomic_DNA"/>
</dbReference>
<comment type="caution">
    <text evidence="2">The sequence shown here is derived from an EMBL/GenBank/DDBJ whole genome shotgun (WGS) entry which is preliminary data.</text>
</comment>
<evidence type="ECO:0000259" key="1">
    <source>
        <dbReference type="Pfam" id="PF02698"/>
    </source>
</evidence>
<evidence type="ECO:0000313" key="3">
    <source>
        <dbReference type="Proteomes" id="UP000707731"/>
    </source>
</evidence>
<keyword evidence="3" id="KW-1185">Reference proteome</keyword>
<dbReference type="CDD" id="cd06259">
    <property type="entry name" value="YdcF-like"/>
    <property type="match status" value="1"/>
</dbReference>
<dbReference type="InterPro" id="IPR003848">
    <property type="entry name" value="DUF218"/>
</dbReference>
<proteinExistence type="predicted"/>
<sequence>MSGVRPAGARHPRRPSRPLLCALAALVVLGLTVAALWPVYVRPRTDPPAPADAILVLGGAHDGREQLALRLARAGYAPRVLFSDPYEYSARMNRICHGGYSFEVVCFDPDPRTTRGEGRALAARARAEGRTRVIVVTFTPHISRARYVIGKCWDGELLFADPRPELSVMRWAYDYLYQSAAYIEAFFEDC</sequence>